<evidence type="ECO:0000256" key="1">
    <source>
        <dbReference type="ARBA" id="ARBA00005190"/>
    </source>
</evidence>
<comment type="pathway">
    <text evidence="1">Polyol metabolism; glycerol degradation via glycerol kinase pathway; sn-glycerol 3-phosphate from glycerol: step 1/1.</text>
</comment>
<keyword evidence="4" id="KW-0808">Transferase</keyword>
<evidence type="ECO:0000313" key="9">
    <source>
        <dbReference type="Proteomes" id="UP000485058"/>
    </source>
</evidence>
<dbReference type="GO" id="GO:0006641">
    <property type="term" value="P:triglyceride metabolic process"/>
    <property type="evidence" value="ECO:0007669"/>
    <property type="project" value="TreeGrafter"/>
</dbReference>
<comment type="similarity">
    <text evidence="2">Belongs to the FGGY kinase family.</text>
</comment>
<comment type="caution">
    <text evidence="8">The sequence shown here is derived from an EMBL/GenBank/DDBJ whole genome shotgun (WGS) entry which is preliminary data.</text>
</comment>
<organism evidence="8 9">
    <name type="scientific">Haematococcus lacustris</name>
    <name type="common">Green alga</name>
    <name type="synonym">Haematococcus pluvialis</name>
    <dbReference type="NCBI Taxonomy" id="44745"/>
    <lineage>
        <taxon>Eukaryota</taxon>
        <taxon>Viridiplantae</taxon>
        <taxon>Chlorophyta</taxon>
        <taxon>core chlorophytes</taxon>
        <taxon>Chlorophyceae</taxon>
        <taxon>CS clade</taxon>
        <taxon>Chlamydomonadales</taxon>
        <taxon>Haematococcaceae</taxon>
        <taxon>Haematococcus</taxon>
    </lineage>
</organism>
<accession>A0A6A0A1M4</accession>
<dbReference type="Gene3D" id="3.30.420.40">
    <property type="match status" value="1"/>
</dbReference>
<gene>
    <name evidence="8" type="ORF">HaLaN_24636</name>
</gene>
<dbReference type="EMBL" id="BLLF01003142">
    <property type="protein sequence ID" value="GFH26479.1"/>
    <property type="molecule type" value="Genomic_DNA"/>
</dbReference>
<proteinExistence type="inferred from homology"/>
<protein>
    <recommendedName>
        <fullName evidence="3">glycerol kinase</fullName>
        <ecNumber evidence="3">2.7.1.30</ecNumber>
    </recommendedName>
    <alternativeName>
        <fullName evidence="6">ATP:glycerol 3-phosphotransferase</fullName>
    </alternativeName>
</protein>
<keyword evidence="5" id="KW-0418">Kinase</keyword>
<name>A0A6A0A1M4_HAELA</name>
<dbReference type="InterPro" id="IPR018483">
    <property type="entry name" value="Carb_kinase_FGGY_CS"/>
</dbReference>
<dbReference type="UniPathway" id="UPA00618">
    <property type="reaction ID" value="UER00672"/>
</dbReference>
<sequence>METELGSKDYFRAITGLPISTYFSAFKFKWLYENVKEVQAAVDGGQACWGTVDSWLIFQLTGGRRGGLHITDVSNASRTMLMNLATCQWHDPFLPLFHMTREALPRIVSNAEVRGRE</sequence>
<evidence type="ECO:0000256" key="3">
    <source>
        <dbReference type="ARBA" id="ARBA00012099"/>
    </source>
</evidence>
<dbReference type="Proteomes" id="UP000485058">
    <property type="component" value="Unassembled WGS sequence"/>
</dbReference>
<dbReference type="InterPro" id="IPR043129">
    <property type="entry name" value="ATPase_NBD"/>
</dbReference>
<dbReference type="Pfam" id="PF00370">
    <property type="entry name" value="FGGY_N"/>
    <property type="match status" value="1"/>
</dbReference>
<dbReference type="GO" id="GO:0019563">
    <property type="term" value="P:glycerol catabolic process"/>
    <property type="evidence" value="ECO:0007669"/>
    <property type="project" value="UniProtKB-UniPathway"/>
</dbReference>
<evidence type="ECO:0000256" key="6">
    <source>
        <dbReference type="ARBA" id="ARBA00043149"/>
    </source>
</evidence>
<feature type="domain" description="Carbohydrate kinase FGGY N-terminal" evidence="7">
    <location>
        <begin position="4"/>
        <end position="115"/>
    </location>
</feature>
<dbReference type="SUPFAM" id="SSF53067">
    <property type="entry name" value="Actin-like ATPase domain"/>
    <property type="match status" value="1"/>
</dbReference>
<evidence type="ECO:0000313" key="8">
    <source>
        <dbReference type="EMBL" id="GFH26479.1"/>
    </source>
</evidence>
<dbReference type="PROSITE" id="PS00933">
    <property type="entry name" value="FGGY_KINASES_1"/>
    <property type="match status" value="1"/>
</dbReference>
<dbReference type="GO" id="GO:0004370">
    <property type="term" value="F:glycerol kinase activity"/>
    <property type="evidence" value="ECO:0007669"/>
    <property type="project" value="UniProtKB-EC"/>
</dbReference>
<evidence type="ECO:0000259" key="7">
    <source>
        <dbReference type="Pfam" id="PF00370"/>
    </source>
</evidence>
<dbReference type="EC" id="2.7.1.30" evidence="3"/>
<dbReference type="AlphaFoldDB" id="A0A6A0A1M4"/>
<dbReference type="GO" id="GO:0005739">
    <property type="term" value="C:mitochondrion"/>
    <property type="evidence" value="ECO:0007669"/>
    <property type="project" value="TreeGrafter"/>
</dbReference>
<evidence type="ECO:0000256" key="2">
    <source>
        <dbReference type="ARBA" id="ARBA00009156"/>
    </source>
</evidence>
<evidence type="ECO:0000256" key="5">
    <source>
        <dbReference type="ARBA" id="ARBA00022777"/>
    </source>
</evidence>
<feature type="non-terminal residue" evidence="8">
    <location>
        <position position="1"/>
    </location>
</feature>
<dbReference type="PANTHER" id="PTHR10196">
    <property type="entry name" value="SUGAR KINASE"/>
    <property type="match status" value="1"/>
</dbReference>
<dbReference type="InterPro" id="IPR018484">
    <property type="entry name" value="FGGY_N"/>
</dbReference>
<dbReference type="GO" id="GO:0046167">
    <property type="term" value="P:glycerol-3-phosphate biosynthetic process"/>
    <property type="evidence" value="ECO:0007669"/>
    <property type="project" value="TreeGrafter"/>
</dbReference>
<dbReference type="PANTHER" id="PTHR10196:SF69">
    <property type="entry name" value="GLYCEROL KINASE"/>
    <property type="match status" value="1"/>
</dbReference>
<evidence type="ECO:0000256" key="4">
    <source>
        <dbReference type="ARBA" id="ARBA00022679"/>
    </source>
</evidence>
<keyword evidence="9" id="KW-1185">Reference proteome</keyword>
<feature type="non-terminal residue" evidence="8">
    <location>
        <position position="117"/>
    </location>
</feature>
<reference evidence="8 9" key="1">
    <citation type="submission" date="2020-02" db="EMBL/GenBank/DDBJ databases">
        <title>Draft genome sequence of Haematococcus lacustris strain NIES-144.</title>
        <authorList>
            <person name="Morimoto D."/>
            <person name="Nakagawa S."/>
            <person name="Yoshida T."/>
            <person name="Sawayama S."/>
        </authorList>
    </citation>
    <scope>NUCLEOTIDE SEQUENCE [LARGE SCALE GENOMIC DNA]</scope>
    <source>
        <strain evidence="8 9">NIES-144</strain>
    </source>
</reference>